<accession>A0A8D5FN39</accession>
<evidence type="ECO:0000313" key="1">
    <source>
        <dbReference type="EMBL" id="BCL60675.1"/>
    </source>
</evidence>
<dbReference type="Pfam" id="PF02348">
    <property type="entry name" value="CTP_transf_3"/>
    <property type="match status" value="1"/>
</dbReference>
<dbReference type="Proteomes" id="UP000826725">
    <property type="component" value="Chromosome"/>
</dbReference>
<proteinExistence type="predicted"/>
<keyword evidence="1" id="KW-0548">Nucleotidyltransferase</keyword>
<dbReference type="PANTHER" id="PTHR21485:SF6">
    <property type="entry name" value="N-ACYLNEURAMINATE CYTIDYLYLTRANSFERASE-RELATED"/>
    <property type="match status" value="1"/>
</dbReference>
<dbReference type="PANTHER" id="PTHR21485">
    <property type="entry name" value="HAD SUPERFAMILY MEMBERS CMAS AND KDSC"/>
    <property type="match status" value="1"/>
</dbReference>
<dbReference type="GO" id="GO:0008781">
    <property type="term" value="F:N-acylneuraminate cytidylyltransferase activity"/>
    <property type="evidence" value="ECO:0007669"/>
    <property type="project" value="TreeGrafter"/>
</dbReference>
<gene>
    <name evidence="1" type="primary">neuA_2</name>
    <name evidence="1" type="ORF">DGMP_13680</name>
</gene>
<dbReference type="InterPro" id="IPR050793">
    <property type="entry name" value="CMP-NeuNAc_synthase"/>
</dbReference>
<keyword evidence="2" id="KW-1185">Reference proteome</keyword>
<reference evidence="1" key="1">
    <citation type="submission" date="2020-09" db="EMBL/GenBank/DDBJ databases">
        <title>Desulfogranum mesoprofundum gen. nov., sp. nov., a novel mesophilic, sulfate-reducing chemolithoautotroph isolated from a deep-sea hydrothermal vent chimney in the Suiyo Seamount.</title>
        <authorList>
            <person name="Hashimoto Y."/>
            <person name="Nakagawa S."/>
        </authorList>
    </citation>
    <scope>NUCLEOTIDE SEQUENCE</scope>
    <source>
        <strain evidence="1">KT2</strain>
    </source>
</reference>
<dbReference type="AlphaFoldDB" id="A0A8D5FN39"/>
<dbReference type="CDD" id="cd02513">
    <property type="entry name" value="CMP-NeuAc_Synthase"/>
    <property type="match status" value="1"/>
</dbReference>
<keyword evidence="1" id="KW-0808">Transferase</keyword>
<name>A0A8D5FN39_9BACT</name>
<organism evidence="1 2">
    <name type="scientific">Desulfomarina profundi</name>
    <dbReference type="NCBI Taxonomy" id="2772557"/>
    <lineage>
        <taxon>Bacteria</taxon>
        <taxon>Pseudomonadati</taxon>
        <taxon>Thermodesulfobacteriota</taxon>
        <taxon>Desulfobulbia</taxon>
        <taxon>Desulfobulbales</taxon>
        <taxon>Desulfobulbaceae</taxon>
        <taxon>Desulfomarina</taxon>
    </lineage>
</organism>
<evidence type="ECO:0000313" key="2">
    <source>
        <dbReference type="Proteomes" id="UP000826725"/>
    </source>
</evidence>
<dbReference type="InterPro" id="IPR003329">
    <property type="entry name" value="Cytidylyl_trans"/>
</dbReference>
<dbReference type="EMBL" id="AP024086">
    <property type="protein sequence ID" value="BCL60675.1"/>
    <property type="molecule type" value="Genomic_DNA"/>
</dbReference>
<sequence>MKQVTAIITARGGSKGIPRKNIRLVNGKPLIAYTIEAALNCPLVDRCYVTTEDREIMEVSQKWGADIIERPYHLAEDNSLSSDVVVHALQELAVEKLPEYFVLLQPTSPLRTAAHLEKCLRGYLEAGVSCGVSVTPAEHHPWKMLIRDGENIRPLKDIQSLEMPRQQLPEALRINGAIYVMPSKLFLENQTFFIEPAYFYTMDAQSSIDIDTETDLKIFEHLLAS</sequence>
<dbReference type="KEGG" id="dbk:DGMP_13680"/>
<dbReference type="RefSeq" id="WP_228856780.1">
    <property type="nucleotide sequence ID" value="NZ_AP024086.1"/>
</dbReference>
<protein>
    <submittedName>
        <fullName evidence="1">N-acylneuraminate cytidylyltransferase</fullName>
    </submittedName>
</protein>